<dbReference type="Pfam" id="PF07676">
    <property type="entry name" value="PD40"/>
    <property type="match status" value="1"/>
</dbReference>
<evidence type="ECO:0000313" key="4">
    <source>
        <dbReference type="Proteomes" id="UP000708576"/>
    </source>
</evidence>
<name>A0ABS5JZF3_9BACT</name>
<dbReference type="InterPro" id="IPR011659">
    <property type="entry name" value="WD40"/>
</dbReference>
<dbReference type="EMBL" id="JAGUCO010000020">
    <property type="protein sequence ID" value="MBS2100278.1"/>
    <property type="molecule type" value="Genomic_DNA"/>
</dbReference>
<evidence type="ECO:0000259" key="2">
    <source>
        <dbReference type="Pfam" id="PF05036"/>
    </source>
</evidence>
<evidence type="ECO:0000313" key="3">
    <source>
        <dbReference type="EMBL" id="MBS2100278.1"/>
    </source>
</evidence>
<dbReference type="InterPro" id="IPR007730">
    <property type="entry name" value="SPOR-like_dom"/>
</dbReference>
<feature type="domain" description="SPOR" evidence="2">
    <location>
        <begin position="740"/>
        <end position="804"/>
    </location>
</feature>
<dbReference type="Gene3D" id="1.25.40.10">
    <property type="entry name" value="Tetratricopeptide repeat domain"/>
    <property type="match status" value="1"/>
</dbReference>
<keyword evidence="4" id="KW-1185">Reference proteome</keyword>
<keyword evidence="1" id="KW-0732">Signal</keyword>
<dbReference type="Gene3D" id="3.30.70.1070">
    <property type="entry name" value="Sporulation related repeat"/>
    <property type="match status" value="1"/>
</dbReference>
<comment type="caution">
    <text evidence="3">The sequence shown here is derived from an EMBL/GenBank/DDBJ whole genome shotgun (WGS) entry which is preliminary data.</text>
</comment>
<dbReference type="SUPFAM" id="SSF110997">
    <property type="entry name" value="Sporulation related repeat"/>
    <property type="match status" value="1"/>
</dbReference>
<organism evidence="3 4">
    <name type="scientific">Carboxylicivirga linearis</name>
    <dbReference type="NCBI Taxonomy" id="1628157"/>
    <lineage>
        <taxon>Bacteria</taxon>
        <taxon>Pseudomonadati</taxon>
        <taxon>Bacteroidota</taxon>
        <taxon>Bacteroidia</taxon>
        <taxon>Marinilabiliales</taxon>
        <taxon>Marinilabiliaceae</taxon>
        <taxon>Carboxylicivirga</taxon>
    </lineage>
</organism>
<gene>
    <name evidence="3" type="ORF">KEM10_18470</name>
</gene>
<evidence type="ECO:0000256" key="1">
    <source>
        <dbReference type="SAM" id="SignalP"/>
    </source>
</evidence>
<sequence length="821" mass="94248">MKIKYIVLILTVLSFNVLSAQETYSSKQAYEIFKNGDYKEAQKAYGYLLSKYDREPKYNYYFGICLLQNNEQISEAVKRLKFAAIKGVSRDAYYYLGRANQLNYHFEEAIKHYKRFLKYASASDIRNDNAESYIQECEVGLQLSAKVYNLNVLSRDTVAKKDFINYYHPVKDVGQIMHNDDFFESGVDPEGVLYLTERGDQVYFALLNEEGNRDVYKMEKLLDGWSDSKVLNEINSEWDDMYPYLLIDGQTLFFSSNREGGLGGFDIYKSTFDSETKTFTSPVNVGIPFNSPKDDFLFVTDEFNDKGWFASNRETSDSLVMVYGFEWNNRVVKNLVTDMNVVPEVAALSLSQTSSVGGNSGVRNNVSTHKQSDEEFRFIVADTLVYTQKEHFNSDEALAYFTQSQKLIQQKDSLSDLMRVKRQVYARTNSDSERNELVNDILLLEKQVYGLDSKIEQSQNNARYSELNKIKELIKQGRYLAPSQVKRENKSEAQLKEILIPSEYTYYTDEEFQRHLNDLDEMYEKLFSQDEIARLKKADSLFVWGNILNLEASKLLEEADDQPTVKVPVVSTPFKKQEEQEEEISPIQEMIDKSRELKDIALELYHQSLDQKYQIYGAKINGVVKSNPTLDYTYIEQPQMDANTYFKNAKEMLNPAFGYDVETFEKSGSLKRAGVQEQEKALFAFLDKNGGGAAADVLKDKTEVAGTTQKTYQELQGLQDDEQEVKPADVVQAAFKKEYEYRIQIGVFRNEPNADALSKLPEITKTELPSRNLTKYFAGRYSSYAEATKSLDKIKSAGFSGAFVVVFKDGKQINLTDELKK</sequence>
<feature type="chain" id="PRO_5046032225" evidence="1">
    <location>
        <begin position="21"/>
        <end position="821"/>
    </location>
</feature>
<dbReference type="Proteomes" id="UP000708576">
    <property type="component" value="Unassembled WGS sequence"/>
</dbReference>
<dbReference type="Pfam" id="PF05036">
    <property type="entry name" value="SPOR"/>
    <property type="match status" value="1"/>
</dbReference>
<dbReference type="InterPro" id="IPR011990">
    <property type="entry name" value="TPR-like_helical_dom_sf"/>
</dbReference>
<proteinExistence type="predicted"/>
<protein>
    <submittedName>
        <fullName evidence="3">SPOR domain-containing protein</fullName>
    </submittedName>
</protein>
<dbReference type="SUPFAM" id="SSF48452">
    <property type="entry name" value="TPR-like"/>
    <property type="match status" value="1"/>
</dbReference>
<accession>A0ABS5JZF3</accession>
<dbReference type="InterPro" id="IPR036680">
    <property type="entry name" value="SPOR-like_sf"/>
</dbReference>
<feature type="signal peptide" evidence="1">
    <location>
        <begin position="1"/>
        <end position="20"/>
    </location>
</feature>
<reference evidence="3 4" key="1">
    <citation type="journal article" date="2015" name="Int. J. Syst. Evol. Microbiol.">
        <title>Carboxylicivirga linearis sp. nov., isolated from a sea cucumber culture pond.</title>
        <authorList>
            <person name="Wang F.Q."/>
            <person name="Zhou Y.X."/>
            <person name="Lin X.Z."/>
            <person name="Chen G.J."/>
            <person name="Du Z.J."/>
        </authorList>
    </citation>
    <scope>NUCLEOTIDE SEQUENCE [LARGE SCALE GENOMIC DNA]</scope>
    <source>
        <strain evidence="3 4">FB218</strain>
    </source>
</reference>
<dbReference type="RefSeq" id="WP_212217796.1">
    <property type="nucleotide sequence ID" value="NZ_JAGUCO010000020.1"/>
</dbReference>